<feature type="compositionally biased region" description="Low complexity" evidence="1">
    <location>
        <begin position="68"/>
        <end position="85"/>
    </location>
</feature>
<gene>
    <name evidence="2" type="ORF">BAU06_15015</name>
    <name evidence="3" type="ORF">BAU08_15260</name>
</gene>
<evidence type="ECO:0000313" key="4">
    <source>
        <dbReference type="Proteomes" id="UP000091897"/>
    </source>
</evidence>
<keyword evidence="4" id="KW-1185">Reference proteome</keyword>
<dbReference type="RefSeq" id="WP_066350742.1">
    <property type="nucleotide sequence ID" value="NZ_CBCSFJ010000018.1"/>
</dbReference>
<dbReference type="KEGG" id="bbro:BAU06_15015"/>
<evidence type="ECO:0000313" key="3">
    <source>
        <dbReference type="EMBL" id="ANN72525.1"/>
    </source>
</evidence>
<evidence type="ECO:0000256" key="1">
    <source>
        <dbReference type="SAM" id="MobiDB-lite"/>
    </source>
</evidence>
<dbReference type="Proteomes" id="UP000092213">
    <property type="component" value="Chromosome"/>
</dbReference>
<reference evidence="4 5" key="1">
    <citation type="submission" date="2016-06" db="EMBL/GenBank/DDBJ databases">
        <title>Complete genome sequences of Bordetella bronchialis and Bordetella flabilis.</title>
        <authorList>
            <person name="LiPuma J.J."/>
            <person name="Spilker T."/>
        </authorList>
    </citation>
    <scope>NUCLEOTIDE SEQUENCE [LARGE SCALE GENOMIC DNA]</scope>
    <source>
        <strain evidence="3 5">AU17976</strain>
        <strain evidence="2 4">AU3182</strain>
    </source>
</reference>
<accession>A0A193FY23</accession>
<dbReference type="Proteomes" id="UP000091897">
    <property type="component" value="Chromosome"/>
</dbReference>
<feature type="region of interest" description="Disordered" evidence="1">
    <location>
        <begin position="44"/>
        <end position="86"/>
    </location>
</feature>
<evidence type="ECO:0000313" key="5">
    <source>
        <dbReference type="Proteomes" id="UP000092213"/>
    </source>
</evidence>
<dbReference type="OrthoDB" id="8641953at2"/>
<sequence length="154" mass="15791">MSGFGLQGIAYVGGLPATRQNNGADTGAVDGAFDKIFRQAAGTGAASNAAASSPDAARRSLADPDQWAAAHGAPAGSPGAKSPAAQQLSEYLSMPLGKRMFYMMLASMGISQEQYESMSPDEQAKVAAQVAQRLKENAEAQKQAVPGKEEAASV</sequence>
<dbReference type="AlphaFoldDB" id="A0A193FY23"/>
<organism evidence="3 5">
    <name type="scientific">Bordetella bronchialis</name>
    <dbReference type="NCBI Taxonomy" id="463025"/>
    <lineage>
        <taxon>Bacteria</taxon>
        <taxon>Pseudomonadati</taxon>
        <taxon>Pseudomonadota</taxon>
        <taxon>Betaproteobacteria</taxon>
        <taxon>Burkholderiales</taxon>
        <taxon>Alcaligenaceae</taxon>
        <taxon>Bordetella</taxon>
    </lineage>
</organism>
<protein>
    <submittedName>
        <fullName evidence="3">Uncharacterized protein</fullName>
    </submittedName>
</protein>
<dbReference type="STRING" id="463025.BAU08_15260"/>
<dbReference type="EMBL" id="CP016171">
    <property type="protein sequence ID" value="ANN72525.1"/>
    <property type="molecule type" value="Genomic_DNA"/>
</dbReference>
<dbReference type="EMBL" id="CP016170">
    <property type="protein sequence ID" value="ANN67434.1"/>
    <property type="molecule type" value="Genomic_DNA"/>
</dbReference>
<feature type="compositionally biased region" description="Low complexity" evidence="1">
    <location>
        <begin position="44"/>
        <end position="55"/>
    </location>
</feature>
<proteinExistence type="predicted"/>
<evidence type="ECO:0000313" key="2">
    <source>
        <dbReference type="EMBL" id="ANN67434.1"/>
    </source>
</evidence>
<name>A0A193FY23_9BORD</name>